<dbReference type="GO" id="GO:0030970">
    <property type="term" value="P:retrograde protein transport, ER to cytosol"/>
    <property type="evidence" value="ECO:0007669"/>
    <property type="project" value="TreeGrafter"/>
</dbReference>
<evidence type="ECO:0000259" key="3">
    <source>
        <dbReference type="Pfam" id="PF07915"/>
    </source>
</evidence>
<reference evidence="4" key="2">
    <citation type="submission" date="2025-08" db="UniProtKB">
        <authorList>
            <consortium name="Ensembl"/>
        </authorList>
    </citation>
    <scope>IDENTIFICATION</scope>
</reference>
<reference evidence="5" key="1">
    <citation type="journal article" date="2017" name="PLoS ONE">
        <title>The Agassiz's desert tortoise genome provides a resource for the conservation of a threatened species.</title>
        <authorList>
            <person name="Tollis M."/>
            <person name="DeNardo D.F."/>
            <person name="Cornelius J.A."/>
            <person name="Dolby G.A."/>
            <person name="Edwards T."/>
            <person name="Henen B.T."/>
            <person name="Karl A.E."/>
            <person name="Murphy R.W."/>
            <person name="Kusumi K."/>
        </authorList>
    </citation>
    <scope>NUCLEOTIDE SEQUENCE [LARGE SCALE GENOMIC DNA]</scope>
</reference>
<dbReference type="AlphaFoldDB" id="A0A452GNS1"/>
<keyword evidence="2" id="KW-0430">Lectin</keyword>
<dbReference type="Proteomes" id="UP000291020">
    <property type="component" value="Unassembled WGS sequence"/>
</dbReference>
<accession>A0A452GNS1</accession>
<dbReference type="InterPro" id="IPR045149">
    <property type="entry name" value="OS-9-like"/>
</dbReference>
<dbReference type="GO" id="GO:0030968">
    <property type="term" value="P:endoplasmic reticulum unfolded protein response"/>
    <property type="evidence" value="ECO:0007669"/>
    <property type="project" value="UniProtKB-UniRule"/>
</dbReference>
<dbReference type="STRING" id="38772.ENSGAGP00000003324"/>
<comment type="function">
    <text evidence="2">Lectin involved in the quality control of the secretory pathway. As a member of the endoplasmic reticulum-associated degradation lumenal (ERAD-L) surveillance system, targets misfolded endoplasmic reticulum lumenal glycoproteins for degradation.</text>
</comment>
<dbReference type="GO" id="GO:0030246">
    <property type="term" value="F:carbohydrate binding"/>
    <property type="evidence" value="ECO:0007669"/>
    <property type="project" value="UniProtKB-UniRule"/>
</dbReference>
<dbReference type="InterPro" id="IPR012913">
    <property type="entry name" value="OS9-like_dom"/>
</dbReference>
<dbReference type="PANTHER" id="PTHR15414">
    <property type="entry name" value="OS-9-RELATED"/>
    <property type="match status" value="1"/>
</dbReference>
<name>A0A452GNS1_9SAUR</name>
<evidence type="ECO:0000256" key="1">
    <source>
        <dbReference type="ARBA" id="ARBA00004319"/>
    </source>
</evidence>
<dbReference type="PANTHER" id="PTHR15414:SF5">
    <property type="entry name" value="PROTEIN OS-9"/>
    <property type="match status" value="1"/>
</dbReference>
<evidence type="ECO:0000313" key="4">
    <source>
        <dbReference type="Ensembl" id="ENSGAGP00000003324.1"/>
    </source>
</evidence>
<dbReference type="InterPro" id="IPR009011">
    <property type="entry name" value="Man6P_isomerase_rcpt-bd_dom_sf"/>
</dbReference>
<dbReference type="Ensembl" id="ENSGAGT00000003828.1">
    <property type="protein sequence ID" value="ENSGAGP00000003324.1"/>
    <property type="gene ID" value="ENSGAGG00000002682.1"/>
</dbReference>
<reference evidence="4" key="3">
    <citation type="submission" date="2025-09" db="UniProtKB">
        <authorList>
            <consortium name="Ensembl"/>
        </authorList>
    </citation>
    <scope>IDENTIFICATION</scope>
</reference>
<comment type="subcellular location">
    <subcellularLocation>
        <location evidence="1 2">Endoplasmic reticulum lumen</location>
    </subcellularLocation>
</comment>
<dbReference type="GO" id="GO:0005788">
    <property type="term" value="C:endoplasmic reticulum lumen"/>
    <property type="evidence" value="ECO:0007669"/>
    <property type="project" value="UniProtKB-SubCell"/>
</dbReference>
<feature type="domain" description="Protein OS9-like" evidence="3">
    <location>
        <begin position="103"/>
        <end position="132"/>
    </location>
</feature>
<sequence length="176" mass="19361">IGAESLVTAPLSISERPVLPLTQRPLLGHLFGPEFPPLCRSRGPCSPSKPEDVVIVSSKYKQKYECRLPSAAVRIHQDAEEQPQSYRGLGISDLLRPMEAAPCLVKTKDWWTYEFCYGKHIQQYHVEGNPSTSPFYGPSKTQGDVCQEAGASASALRVIGRTFAGRQCLTLWDVGG</sequence>
<keyword evidence="2" id="KW-0256">Endoplasmic reticulum</keyword>
<organism evidence="4 5">
    <name type="scientific">Gopherus agassizii</name>
    <name type="common">Agassiz's desert tortoise</name>
    <dbReference type="NCBI Taxonomy" id="38772"/>
    <lineage>
        <taxon>Eukaryota</taxon>
        <taxon>Metazoa</taxon>
        <taxon>Chordata</taxon>
        <taxon>Craniata</taxon>
        <taxon>Vertebrata</taxon>
        <taxon>Euteleostomi</taxon>
        <taxon>Archelosauria</taxon>
        <taxon>Testudinata</taxon>
        <taxon>Testudines</taxon>
        <taxon>Cryptodira</taxon>
        <taxon>Durocryptodira</taxon>
        <taxon>Testudinoidea</taxon>
        <taxon>Testudinidae</taxon>
        <taxon>Gopherus</taxon>
    </lineage>
</organism>
<evidence type="ECO:0000256" key="2">
    <source>
        <dbReference type="RuleBase" id="RU369099"/>
    </source>
</evidence>
<protein>
    <recommendedName>
        <fullName evidence="2">Endoplasmic reticulum lectin</fullName>
    </recommendedName>
</protein>
<comment type="similarity">
    <text evidence="2">Belongs to the OS-9 family.</text>
</comment>
<proteinExistence type="inferred from homology"/>
<dbReference type="Pfam" id="PF07915">
    <property type="entry name" value="PRKCSH"/>
    <property type="match status" value="1"/>
</dbReference>
<keyword evidence="5" id="KW-1185">Reference proteome</keyword>
<dbReference type="Gene3D" id="2.70.130.10">
    <property type="entry name" value="Mannose-6-phosphate receptor binding domain"/>
    <property type="match status" value="1"/>
</dbReference>
<evidence type="ECO:0000313" key="5">
    <source>
        <dbReference type="Proteomes" id="UP000291020"/>
    </source>
</evidence>